<reference evidence="2 3" key="1">
    <citation type="submission" date="2023-05" db="EMBL/GenBank/DDBJ databases">
        <title>B98-5 Cell Line De Novo Hybrid Assembly: An Optical Mapping Approach.</title>
        <authorList>
            <person name="Kananen K."/>
            <person name="Auerbach J.A."/>
            <person name="Kautto E."/>
            <person name="Blachly J.S."/>
        </authorList>
    </citation>
    <scope>NUCLEOTIDE SEQUENCE [LARGE SCALE GENOMIC DNA]</scope>
    <source>
        <strain evidence="2">B95-8</strain>
        <tissue evidence="2">Cell line</tissue>
    </source>
</reference>
<organism evidence="2 3">
    <name type="scientific">Saguinus oedipus</name>
    <name type="common">Cotton-top tamarin</name>
    <name type="synonym">Oedipomidas oedipus</name>
    <dbReference type="NCBI Taxonomy" id="9490"/>
    <lineage>
        <taxon>Eukaryota</taxon>
        <taxon>Metazoa</taxon>
        <taxon>Chordata</taxon>
        <taxon>Craniata</taxon>
        <taxon>Vertebrata</taxon>
        <taxon>Euteleostomi</taxon>
        <taxon>Mammalia</taxon>
        <taxon>Eutheria</taxon>
        <taxon>Euarchontoglires</taxon>
        <taxon>Primates</taxon>
        <taxon>Haplorrhini</taxon>
        <taxon>Platyrrhini</taxon>
        <taxon>Cebidae</taxon>
        <taxon>Callitrichinae</taxon>
        <taxon>Saguinus</taxon>
    </lineage>
</organism>
<sequence>MYFIQQKVSKGIDPPQVLSPDMVPPSERGTPGPDSSGSLGSGEFTGVKELDDISQEIAQLQSHGQSQTPHFMLSEADGSCLSRLLGAMLSKLVISKQVQPDKAEGILRMLGQRPRAWAGLRIRTGRPRMEGSSVMQGEKYSLEQDIREKEEAIRQKTSEVQIINCSLPINGRMRPPHIPDSHS</sequence>
<evidence type="ECO:0000313" key="3">
    <source>
        <dbReference type="Proteomes" id="UP001266305"/>
    </source>
</evidence>
<evidence type="ECO:0000313" key="2">
    <source>
        <dbReference type="EMBL" id="KAK2087599.1"/>
    </source>
</evidence>
<dbReference type="Proteomes" id="UP001266305">
    <property type="component" value="Unassembled WGS sequence"/>
</dbReference>
<gene>
    <name evidence="2" type="ORF">P7K49_033506</name>
</gene>
<dbReference type="EMBL" id="JASSZA010000019">
    <property type="protein sequence ID" value="KAK2087599.1"/>
    <property type="molecule type" value="Genomic_DNA"/>
</dbReference>
<evidence type="ECO:0000256" key="1">
    <source>
        <dbReference type="SAM" id="MobiDB-lite"/>
    </source>
</evidence>
<feature type="region of interest" description="Disordered" evidence="1">
    <location>
        <begin position="1"/>
        <end position="45"/>
    </location>
</feature>
<protein>
    <submittedName>
        <fullName evidence="2">Uncharacterized protein</fullName>
    </submittedName>
</protein>
<comment type="caution">
    <text evidence="2">The sequence shown here is derived from an EMBL/GenBank/DDBJ whole genome shotgun (WGS) entry which is preliminary data.</text>
</comment>
<accession>A0ABQ9TS53</accession>
<name>A0ABQ9TS53_SAGOE</name>
<proteinExistence type="predicted"/>
<keyword evidence="3" id="KW-1185">Reference proteome</keyword>
<feature type="compositionally biased region" description="Low complexity" evidence="1">
    <location>
        <begin position="29"/>
        <end position="42"/>
    </location>
</feature>